<evidence type="ECO:0000313" key="5">
    <source>
        <dbReference type="Proteomes" id="UP001157006"/>
    </source>
</evidence>
<dbReference type="GO" id="GO:0003735">
    <property type="term" value="F:structural constituent of ribosome"/>
    <property type="evidence" value="ECO:0007669"/>
    <property type="project" value="InterPro"/>
</dbReference>
<dbReference type="PRINTS" id="PR00395">
    <property type="entry name" value="RIBOSOMALS2"/>
</dbReference>
<reference evidence="4 5" key="1">
    <citation type="submission" date="2023-01" db="EMBL/GenBank/DDBJ databases">
        <authorList>
            <person name="Kreplak J."/>
        </authorList>
    </citation>
    <scope>NUCLEOTIDE SEQUENCE [LARGE SCALE GENOMIC DNA]</scope>
</reference>
<name>A0AAV0ZX28_VICFA</name>
<dbReference type="InterPro" id="IPR001865">
    <property type="entry name" value="Ribosomal_uS2"/>
</dbReference>
<accession>A0AAV0ZX28</accession>
<dbReference type="GO" id="GO:0015935">
    <property type="term" value="C:small ribosomal subunit"/>
    <property type="evidence" value="ECO:0007669"/>
    <property type="project" value="InterPro"/>
</dbReference>
<evidence type="ECO:0000256" key="1">
    <source>
        <dbReference type="ARBA" id="ARBA00006242"/>
    </source>
</evidence>
<gene>
    <name evidence="4" type="ORF">VFH_II271920</name>
</gene>
<keyword evidence="5" id="KW-1185">Reference proteome</keyword>
<dbReference type="InterPro" id="IPR005707">
    <property type="entry name" value="Ribosomal_uS2_euk/arc"/>
</dbReference>
<protein>
    <submittedName>
        <fullName evidence="4">Uncharacterized protein</fullName>
    </submittedName>
</protein>
<dbReference type="PANTHER" id="PTHR11489">
    <property type="entry name" value="40S RIBOSOMAL PROTEIN SA"/>
    <property type="match status" value="1"/>
</dbReference>
<comment type="similarity">
    <text evidence="1">Belongs to the universal ribosomal protein uS2 family.</text>
</comment>
<evidence type="ECO:0000256" key="2">
    <source>
        <dbReference type="ARBA" id="ARBA00022980"/>
    </source>
</evidence>
<sequence length="197" mass="22731">MSGPASRSRMAVAEEEEEVEKKDLFFIADCFPLLEELNLTYPRTCCDKDFMVDDNDPLLALPNLRRINLSGVCIVNFGRTREKLQFAERVMVAIENTWDMIVQYARPYEQIYVLKFAQYTGARTFVGRHTSGTFTNQLQTSFCDPRLLILTDPRIDHQPIKKLALGIYWSVLKLTSILPPSLPLIKELKKRNALHTY</sequence>
<dbReference type="InterPro" id="IPR023591">
    <property type="entry name" value="Ribosomal_uS2_flav_dom_sf"/>
</dbReference>
<organism evidence="4 5">
    <name type="scientific">Vicia faba</name>
    <name type="common">Broad bean</name>
    <name type="synonym">Faba vulgaris</name>
    <dbReference type="NCBI Taxonomy" id="3906"/>
    <lineage>
        <taxon>Eukaryota</taxon>
        <taxon>Viridiplantae</taxon>
        <taxon>Streptophyta</taxon>
        <taxon>Embryophyta</taxon>
        <taxon>Tracheophyta</taxon>
        <taxon>Spermatophyta</taxon>
        <taxon>Magnoliopsida</taxon>
        <taxon>eudicotyledons</taxon>
        <taxon>Gunneridae</taxon>
        <taxon>Pentapetalae</taxon>
        <taxon>rosids</taxon>
        <taxon>fabids</taxon>
        <taxon>Fabales</taxon>
        <taxon>Fabaceae</taxon>
        <taxon>Papilionoideae</taxon>
        <taxon>50 kb inversion clade</taxon>
        <taxon>NPAAA clade</taxon>
        <taxon>Hologalegina</taxon>
        <taxon>IRL clade</taxon>
        <taxon>Fabeae</taxon>
        <taxon>Vicia</taxon>
    </lineage>
</organism>
<dbReference type="SUPFAM" id="SSF52313">
    <property type="entry name" value="Ribosomal protein S2"/>
    <property type="match status" value="1"/>
</dbReference>
<dbReference type="GO" id="GO:0006412">
    <property type="term" value="P:translation"/>
    <property type="evidence" value="ECO:0007669"/>
    <property type="project" value="InterPro"/>
</dbReference>
<dbReference type="Gene3D" id="3.40.50.10490">
    <property type="entry name" value="Glucose-6-phosphate isomerase like protein, domain 1"/>
    <property type="match status" value="1"/>
</dbReference>
<evidence type="ECO:0000256" key="3">
    <source>
        <dbReference type="ARBA" id="ARBA00023274"/>
    </source>
</evidence>
<dbReference type="EMBL" id="OX451737">
    <property type="protein sequence ID" value="CAI8601422.1"/>
    <property type="molecule type" value="Genomic_DNA"/>
</dbReference>
<evidence type="ECO:0000313" key="4">
    <source>
        <dbReference type="EMBL" id="CAI8601422.1"/>
    </source>
</evidence>
<proteinExistence type="inferred from homology"/>
<keyword evidence="3" id="KW-0687">Ribonucleoprotein</keyword>
<dbReference type="AlphaFoldDB" id="A0AAV0ZX28"/>
<dbReference type="Proteomes" id="UP001157006">
    <property type="component" value="Chromosome 2"/>
</dbReference>
<keyword evidence="2" id="KW-0689">Ribosomal protein</keyword>